<keyword evidence="1" id="KW-1133">Transmembrane helix</keyword>
<sequence>MRKKTTLQLEPHQDYYEVGLKNRRYPWYLLLFLLILFIPITEELTFVVVDSQQQKPVKWATLNTSLDKGKNSLDKYSGQTDNDGMVSFQVHRQLLFTRLFNRILNRLRYPSHWILKSQALFACYEGKTRQEAFNQVYDSLITLNLRIDYANIAIHVIDSVSRRPIELAEVSVLSQKGISQAANMMTDGQGAASYHAVHCSDSLLVVAGKTGFSNDTVKLAMDKGYMVGADSAITLQLVRLPEDERCGTTMQASGGEGITIKAVNMLLDSGEFRFWYDAHSVPDEIKVYNGRYPNVDQQADLLFATNGCISGNEKHHLKFKHPSQFISIVIKGCEPGTSWNIEVDCPDF</sequence>
<evidence type="ECO:0000256" key="1">
    <source>
        <dbReference type="SAM" id="Phobius"/>
    </source>
</evidence>
<proteinExistence type="predicted"/>
<reference evidence="2" key="1">
    <citation type="submission" date="2023-06" db="EMBL/GenBank/DDBJ databases">
        <title>Genomic of Agaribacillus aureum.</title>
        <authorList>
            <person name="Wang G."/>
        </authorList>
    </citation>
    <scope>NUCLEOTIDE SEQUENCE</scope>
    <source>
        <strain evidence="2">BMA12</strain>
    </source>
</reference>
<feature type="transmembrane region" description="Helical" evidence="1">
    <location>
        <begin position="25"/>
        <end position="49"/>
    </location>
</feature>
<protein>
    <submittedName>
        <fullName evidence="2">Uncharacterized protein</fullName>
    </submittedName>
</protein>
<keyword evidence="1" id="KW-0812">Transmembrane</keyword>
<evidence type="ECO:0000313" key="3">
    <source>
        <dbReference type="Proteomes" id="UP001172083"/>
    </source>
</evidence>
<keyword evidence="3" id="KW-1185">Reference proteome</keyword>
<keyword evidence="1" id="KW-0472">Membrane</keyword>
<comment type="caution">
    <text evidence="2">The sequence shown here is derived from an EMBL/GenBank/DDBJ whole genome shotgun (WGS) entry which is preliminary data.</text>
</comment>
<accession>A0ABT8LCD9</accession>
<dbReference type="Proteomes" id="UP001172083">
    <property type="component" value="Unassembled WGS sequence"/>
</dbReference>
<name>A0ABT8LCD9_9BACT</name>
<organism evidence="2 3">
    <name type="scientific">Agaribacillus aureus</name>
    <dbReference type="NCBI Taxonomy" id="3051825"/>
    <lineage>
        <taxon>Bacteria</taxon>
        <taxon>Pseudomonadati</taxon>
        <taxon>Bacteroidota</taxon>
        <taxon>Cytophagia</taxon>
        <taxon>Cytophagales</taxon>
        <taxon>Splendidivirgaceae</taxon>
        <taxon>Agaribacillus</taxon>
    </lineage>
</organism>
<evidence type="ECO:0000313" key="2">
    <source>
        <dbReference type="EMBL" id="MDN5214706.1"/>
    </source>
</evidence>
<dbReference type="RefSeq" id="WP_346760046.1">
    <property type="nucleotide sequence ID" value="NZ_JAUJEB010000005.1"/>
</dbReference>
<dbReference type="EMBL" id="JAUJEB010000005">
    <property type="protein sequence ID" value="MDN5214706.1"/>
    <property type="molecule type" value="Genomic_DNA"/>
</dbReference>
<gene>
    <name evidence="2" type="ORF">QQ020_21690</name>
</gene>